<dbReference type="EMBL" id="JAFIMR010000007">
    <property type="protein sequence ID" value="KAI1876559.1"/>
    <property type="molecule type" value="Genomic_DNA"/>
</dbReference>
<feature type="region of interest" description="Disordered" evidence="1">
    <location>
        <begin position="385"/>
        <end position="410"/>
    </location>
</feature>
<feature type="compositionally biased region" description="Polar residues" evidence="1">
    <location>
        <begin position="53"/>
        <end position="62"/>
    </location>
</feature>
<reference evidence="2" key="1">
    <citation type="submission" date="2021-03" db="EMBL/GenBank/DDBJ databases">
        <title>Revisited historic fungal species revealed as producer of novel bioactive compounds through whole genome sequencing and comparative genomics.</title>
        <authorList>
            <person name="Vignolle G.A."/>
            <person name="Hochenegger N."/>
            <person name="Mach R.L."/>
            <person name="Mach-Aigner A.R."/>
            <person name="Javad Rahimi M."/>
            <person name="Salim K.A."/>
            <person name="Chan C.M."/>
            <person name="Lim L.B.L."/>
            <person name="Cai F."/>
            <person name="Druzhinina I.S."/>
            <person name="U'Ren J.M."/>
            <person name="Derntl C."/>
        </authorList>
    </citation>
    <scope>NUCLEOTIDE SEQUENCE</scope>
    <source>
        <strain evidence="2">TUCIM 5799</strain>
    </source>
</reference>
<comment type="caution">
    <text evidence="2">The sequence shown here is derived from an EMBL/GenBank/DDBJ whole genome shotgun (WGS) entry which is preliminary data.</text>
</comment>
<name>A0A9P9WRR1_9PEZI</name>
<dbReference type="AlphaFoldDB" id="A0A9P9WRR1"/>
<feature type="region of interest" description="Disordered" evidence="1">
    <location>
        <begin position="146"/>
        <end position="194"/>
    </location>
</feature>
<protein>
    <submittedName>
        <fullName evidence="2">Uncharacterized protein</fullName>
    </submittedName>
</protein>
<dbReference type="Proteomes" id="UP000829685">
    <property type="component" value="Unassembled WGS sequence"/>
</dbReference>
<feature type="region of interest" description="Disordered" evidence="1">
    <location>
        <begin position="74"/>
        <end position="105"/>
    </location>
</feature>
<accession>A0A9P9WRR1</accession>
<evidence type="ECO:0000313" key="2">
    <source>
        <dbReference type="EMBL" id="KAI1876559.1"/>
    </source>
</evidence>
<keyword evidence="3" id="KW-1185">Reference proteome</keyword>
<feature type="compositionally biased region" description="Polar residues" evidence="1">
    <location>
        <begin position="1"/>
        <end position="20"/>
    </location>
</feature>
<organism evidence="2 3">
    <name type="scientific">Neoarthrinium moseri</name>
    <dbReference type="NCBI Taxonomy" id="1658444"/>
    <lineage>
        <taxon>Eukaryota</taxon>
        <taxon>Fungi</taxon>
        <taxon>Dikarya</taxon>
        <taxon>Ascomycota</taxon>
        <taxon>Pezizomycotina</taxon>
        <taxon>Sordariomycetes</taxon>
        <taxon>Xylariomycetidae</taxon>
        <taxon>Amphisphaeriales</taxon>
        <taxon>Apiosporaceae</taxon>
        <taxon>Neoarthrinium</taxon>
    </lineage>
</organism>
<feature type="compositionally biased region" description="Polar residues" evidence="1">
    <location>
        <begin position="180"/>
        <end position="194"/>
    </location>
</feature>
<feature type="compositionally biased region" description="Polar residues" evidence="1">
    <location>
        <begin position="146"/>
        <end position="171"/>
    </location>
</feature>
<feature type="compositionally biased region" description="Basic and acidic residues" evidence="1">
    <location>
        <begin position="21"/>
        <end position="48"/>
    </location>
</feature>
<feature type="region of interest" description="Disordered" evidence="1">
    <location>
        <begin position="1"/>
        <end position="62"/>
    </location>
</feature>
<proteinExistence type="predicted"/>
<evidence type="ECO:0000313" key="3">
    <source>
        <dbReference type="Proteomes" id="UP000829685"/>
    </source>
</evidence>
<feature type="region of interest" description="Disordered" evidence="1">
    <location>
        <begin position="265"/>
        <end position="309"/>
    </location>
</feature>
<sequence length="535" mass="58325">MGNAISNQKPQGYVQANASLNERHAEAASVDQHGEPDHAEANDSDRFYDAAPTQPTADASSLTIPIIESAAVVAADSADTHTRKRSLSSDSNSDRSRSGASLPLKKLRCPDSHLIAEDPQHMRPILLLLSGDVHLHYDCCGHGKAHNNSKSSDASASQGHSNSALKTLSHSSGHDDPENINESASESQSNRTETVAQALVALPAEQPPRNPLIARALAQIEEHDRNGRSDAGVGIPGQLDEGMWKPLVSLMTDANEKIYAEQQRYSPHHQGRGGPSIDHSEGPLQHESGAETSGNHVPPSTESRRGVPPAPYPIDAVIGALISHATAPVELRNMYVEILECSTREEYYPHLFFATGYMSDARRMKREIPKVVDVGPAILKDIVLPGKDVPEGKPGDSSIDLPGDDQQNDENTQHHHYEIYQRDGQLFHKCTVTGATYQTARQLGETGWMWPPRIRESYSIAPLADAVVHGRVYAMSEDVFQKFERSPGGPEYEVSVQLIGRPSNGNGTQDDSLLGIPFTALTYVQEDEFEFEDED</sequence>
<feature type="compositionally biased region" description="Polar residues" evidence="1">
    <location>
        <begin position="290"/>
        <end position="301"/>
    </location>
</feature>
<gene>
    <name evidence="2" type="ORF">JX265_004085</name>
</gene>
<evidence type="ECO:0000256" key="1">
    <source>
        <dbReference type="SAM" id="MobiDB-lite"/>
    </source>
</evidence>